<dbReference type="AlphaFoldDB" id="A0A7G8BPQ3"/>
<dbReference type="Proteomes" id="UP000515312">
    <property type="component" value="Chromosome"/>
</dbReference>
<dbReference type="Gene3D" id="3.40.50.300">
    <property type="entry name" value="P-loop containing nucleotide triphosphate hydrolases"/>
    <property type="match status" value="1"/>
</dbReference>
<accession>A0A7G8BPQ3</accession>
<dbReference type="InterPro" id="IPR035421">
    <property type="entry name" value="Terminase_6C"/>
</dbReference>
<evidence type="ECO:0000313" key="4">
    <source>
        <dbReference type="Proteomes" id="UP000515312"/>
    </source>
</evidence>
<evidence type="ECO:0000256" key="1">
    <source>
        <dbReference type="ARBA" id="ARBA00022612"/>
    </source>
</evidence>
<keyword evidence="1" id="KW-1188">Viral release from host cell</keyword>
<dbReference type="KEGG" id="adin:H7849_11870"/>
<dbReference type="Gene3D" id="3.30.420.240">
    <property type="match status" value="1"/>
</dbReference>
<dbReference type="RefSeq" id="WP_186746751.1">
    <property type="nucleotide sequence ID" value="NZ_CP060394.1"/>
</dbReference>
<evidence type="ECO:0000313" key="3">
    <source>
        <dbReference type="EMBL" id="QNI34523.1"/>
    </source>
</evidence>
<evidence type="ECO:0000259" key="2">
    <source>
        <dbReference type="Pfam" id="PF17289"/>
    </source>
</evidence>
<gene>
    <name evidence="3" type="ORF">H7849_11870</name>
</gene>
<keyword evidence="4" id="KW-1185">Reference proteome</keyword>
<dbReference type="InterPro" id="IPR027417">
    <property type="entry name" value="P-loop_NTPase"/>
</dbReference>
<name>A0A7G8BPQ3_9BACT</name>
<proteinExistence type="predicted"/>
<sequence>MASVAALPAAMPLRQYQVRWIQDDSRFKIAVKSARIGFSFGTGLEAVLDCLHTPNATWTVLSASKAQSVEFIETCHRHIELMFGTAELYRDEDWYDELGKIEAIQQRITFPDGSRLIALPANPRTARGYPGNAILDEFAHHEDSYAIWAAITRQVALGHKVRVLSTPNGEQGKFYDLCKELGLTDGEPEHNFAVVKGWSIHWIDVNMAVADGCPIDMQEMRDLIKDDDIVNQEFYCIFLKAGGSWLPLDLIQQAEDQGATLEWPGGYSPRGSLFGGIDVGRIGDRTSFWLKEKIGDVLWTRMVLALSKVPFQKQAEILEPYVKMTLRTAIDSTGMGIALYDLLNVNNSGRVMGVNFAGSSRVRDEQKKRHPATSGVADGSVRMKTDLAVKIKRSHEGLRERIPYDLQIRAELQAIKRIPTATGVTFDAPRIELETGVAGGKKQKSYAHADHFWAHALATYAAESDVCALGIQLPQTPTSYSRLGGYL</sequence>
<reference evidence="3 4" key="1">
    <citation type="submission" date="2020-08" db="EMBL/GenBank/DDBJ databases">
        <title>Edaphobacter telluris sp. nov. and Acidobacterium dinghuensis sp. nov., two acidobacteria isolated from forest soil.</title>
        <authorList>
            <person name="Fu J."/>
            <person name="Qiu L."/>
        </authorList>
    </citation>
    <scope>NUCLEOTIDE SEQUENCE [LARGE SCALE GENOMIC DNA]</scope>
    <source>
        <strain evidence="3">4Y35</strain>
    </source>
</reference>
<feature type="domain" description="Terminase large subunit gp17-like C-terminal" evidence="2">
    <location>
        <begin position="276"/>
        <end position="458"/>
    </location>
</feature>
<dbReference type="Pfam" id="PF03237">
    <property type="entry name" value="Terminase_6N"/>
    <property type="match status" value="1"/>
</dbReference>
<organism evidence="3 4">
    <name type="scientific">Alloacidobacterium dinghuense</name>
    <dbReference type="NCBI Taxonomy" id="2763107"/>
    <lineage>
        <taxon>Bacteria</taxon>
        <taxon>Pseudomonadati</taxon>
        <taxon>Acidobacteriota</taxon>
        <taxon>Terriglobia</taxon>
        <taxon>Terriglobales</taxon>
        <taxon>Acidobacteriaceae</taxon>
        <taxon>Alloacidobacterium</taxon>
    </lineage>
</organism>
<dbReference type="EMBL" id="CP060394">
    <property type="protein sequence ID" value="QNI34523.1"/>
    <property type="molecule type" value="Genomic_DNA"/>
</dbReference>
<protein>
    <recommendedName>
        <fullName evidence="2">Terminase large subunit gp17-like C-terminal domain-containing protein</fullName>
    </recommendedName>
</protein>
<dbReference type="Pfam" id="PF17289">
    <property type="entry name" value="Terminase_6C"/>
    <property type="match status" value="1"/>
</dbReference>